<sequence length="152" mass="16330">MRTLCIRHGDTAVPPPLISRRPPAWPTDPPTRCRKELAHIRCGHLDDASGQDLHRGRFETEAENVAHIVLRAVGLDSAAYSDAYVFGWADGNLDLIKQSAETVLRVARHILTDLTPPDELDPTADHTAGDPADPDLTAAATASPGDLTAEVA</sequence>
<evidence type="ECO:0000313" key="2">
    <source>
        <dbReference type="EMBL" id="GFJ93314.1"/>
    </source>
</evidence>
<evidence type="ECO:0000313" key="3">
    <source>
        <dbReference type="Proteomes" id="UP000482960"/>
    </source>
</evidence>
<comment type="caution">
    <text evidence="2">The sequence shown here is derived from an EMBL/GenBank/DDBJ whole genome shotgun (WGS) entry which is preliminary data.</text>
</comment>
<dbReference type="Proteomes" id="UP000482960">
    <property type="component" value="Unassembled WGS sequence"/>
</dbReference>
<dbReference type="AlphaFoldDB" id="A0A6V8LAD8"/>
<proteinExistence type="predicted"/>
<keyword evidence="3" id="KW-1185">Reference proteome</keyword>
<feature type="compositionally biased region" description="Low complexity" evidence="1">
    <location>
        <begin position="129"/>
        <end position="144"/>
    </location>
</feature>
<name>A0A6V8LAD8_9ACTN</name>
<reference evidence="2 3" key="2">
    <citation type="submission" date="2020-03" db="EMBL/GenBank/DDBJ databases">
        <authorList>
            <person name="Ichikawa N."/>
            <person name="Kimura A."/>
            <person name="Kitahashi Y."/>
            <person name="Uohara A."/>
        </authorList>
    </citation>
    <scope>NUCLEOTIDE SEQUENCE [LARGE SCALE GENOMIC DNA]</scope>
    <source>
        <strain evidence="2 3">NBRC 108638</strain>
    </source>
</reference>
<feature type="region of interest" description="Disordered" evidence="1">
    <location>
        <begin position="114"/>
        <end position="152"/>
    </location>
</feature>
<evidence type="ECO:0000256" key="1">
    <source>
        <dbReference type="SAM" id="MobiDB-lite"/>
    </source>
</evidence>
<dbReference type="EMBL" id="BLPG01000001">
    <property type="protein sequence ID" value="GFJ93314.1"/>
    <property type="molecule type" value="Genomic_DNA"/>
</dbReference>
<accession>A0A6V8LAD8</accession>
<reference evidence="2 3" key="1">
    <citation type="submission" date="2020-03" db="EMBL/GenBank/DDBJ databases">
        <title>Whole genome shotgun sequence of Phytohabitans rumicis NBRC 108638.</title>
        <authorList>
            <person name="Komaki H."/>
            <person name="Tamura T."/>
        </authorList>
    </citation>
    <scope>NUCLEOTIDE SEQUENCE [LARGE SCALE GENOMIC DNA]</scope>
    <source>
        <strain evidence="2 3">NBRC 108638</strain>
    </source>
</reference>
<organism evidence="2 3">
    <name type="scientific">Phytohabitans rumicis</name>
    <dbReference type="NCBI Taxonomy" id="1076125"/>
    <lineage>
        <taxon>Bacteria</taxon>
        <taxon>Bacillati</taxon>
        <taxon>Actinomycetota</taxon>
        <taxon>Actinomycetes</taxon>
        <taxon>Micromonosporales</taxon>
        <taxon>Micromonosporaceae</taxon>
    </lineage>
</organism>
<protein>
    <submittedName>
        <fullName evidence="2">Uncharacterized protein</fullName>
    </submittedName>
</protein>
<gene>
    <name evidence="2" type="ORF">Prum_069560</name>
</gene>